<dbReference type="SMART" id="SM00327">
    <property type="entry name" value="VWA"/>
    <property type="match status" value="1"/>
</dbReference>
<dbReference type="InterPro" id="IPR016187">
    <property type="entry name" value="CTDL_fold"/>
</dbReference>
<dbReference type="Gene3D" id="2.60.220.50">
    <property type="match status" value="2"/>
</dbReference>
<keyword evidence="4 9" id="KW-1133">Transmembrane helix</keyword>
<feature type="signal peptide" evidence="10">
    <location>
        <begin position="1"/>
        <end position="19"/>
    </location>
</feature>
<dbReference type="GO" id="GO:0004930">
    <property type="term" value="F:G protein-coupled receptor activity"/>
    <property type="evidence" value="ECO:0007669"/>
    <property type="project" value="InterPro"/>
</dbReference>
<dbReference type="Pfam" id="PF00092">
    <property type="entry name" value="VWA"/>
    <property type="match status" value="1"/>
</dbReference>
<feature type="domain" description="GAIN-B" evidence="12">
    <location>
        <begin position="472"/>
        <end position="652"/>
    </location>
</feature>
<dbReference type="PROSITE" id="PS50221">
    <property type="entry name" value="GAIN_B"/>
    <property type="match status" value="2"/>
</dbReference>
<evidence type="ECO:0000259" key="14">
    <source>
        <dbReference type="PROSITE" id="PS50261"/>
    </source>
</evidence>
<feature type="chain" id="PRO_5043829869" evidence="10">
    <location>
        <begin position="20"/>
        <end position="1808"/>
    </location>
</feature>
<evidence type="ECO:0000256" key="3">
    <source>
        <dbReference type="ARBA" id="ARBA00022692"/>
    </source>
</evidence>
<gene>
    <name evidence="15" type="ORF">PMEA_00034107</name>
</gene>
<feature type="transmembrane region" description="Helical" evidence="9">
    <location>
        <begin position="1682"/>
        <end position="1702"/>
    </location>
</feature>
<keyword evidence="5 9" id="KW-0472">Membrane</keyword>
<dbReference type="Pfam" id="PF00002">
    <property type="entry name" value="7tm_2"/>
    <property type="match status" value="2"/>
</dbReference>
<feature type="transmembrane region" description="Helical" evidence="9">
    <location>
        <begin position="1491"/>
        <end position="1514"/>
    </location>
</feature>
<dbReference type="InterPro" id="IPR057244">
    <property type="entry name" value="GAIN_B"/>
</dbReference>
<dbReference type="SUPFAM" id="SSF56436">
    <property type="entry name" value="C-type lectin-like"/>
    <property type="match status" value="1"/>
</dbReference>
<evidence type="ECO:0000259" key="13">
    <source>
        <dbReference type="PROSITE" id="PS50234"/>
    </source>
</evidence>
<evidence type="ECO:0000256" key="7">
    <source>
        <dbReference type="ARBA" id="ARBA00023180"/>
    </source>
</evidence>
<evidence type="ECO:0000256" key="5">
    <source>
        <dbReference type="ARBA" id="ARBA00023136"/>
    </source>
</evidence>
<feature type="domain" description="C-type lectin" evidence="11">
    <location>
        <begin position="22"/>
        <end position="145"/>
    </location>
</feature>
<dbReference type="PANTHER" id="PTHR12011:SF347">
    <property type="entry name" value="FI21270P1-RELATED"/>
    <property type="match status" value="1"/>
</dbReference>
<evidence type="ECO:0000256" key="2">
    <source>
        <dbReference type="ARBA" id="ARBA00007343"/>
    </source>
</evidence>
<evidence type="ECO:0000256" key="6">
    <source>
        <dbReference type="ARBA" id="ARBA00023157"/>
    </source>
</evidence>
<evidence type="ECO:0000313" key="16">
    <source>
        <dbReference type="Proteomes" id="UP001159428"/>
    </source>
</evidence>
<accession>A0AAU9XZR3</accession>
<sequence>MTFVRDLMIIGGLLVFASGLFDDSKNFMVYNQKLNHTNADKECQLRHGLLAKIRTSEDLLLAKNISNTTNGIKHWIGLGYSRQTKWAWTDKKGITKLKKVDMIKDYLGIESQSNVNNSGPFCCMVTDDNRLECTNCTEEHGYICEDLLSFPSVNTPLIDLTFALSATSPSSNNTFEFMKSTICAIIDQYGINRIRYSIFVFGSDAIIKLGFVNMRSKDTLTSHIDEIEKAYGTPHLVKALDQVKSGFQQFSNGSKASRALVVILDDKMVFSNDGLNKVLKDLDNERVFIVGVGVGNLVNETDLTAITKDEAHILRVGLNKSTNVLGGEIMDVIQSYLKSRQTRATPTTSLASEVTVTTSTNIGKTDTSTIIASKTSRMSKDLSASVSPTETGDNQEKMVEKYLDKLNQLNLSDENSLQAAVNETEKLLTVFQKIASKERSGVEVNLLLAAQHLELLASQYAEKHMFKNGGYHSTTIPTKEHLVMEVQTIKAGHKKEVTFPSEKFQGQPSSDNNLLRERFILPPKLFEKQETVVLGIAYQDLHKLLPDECQYLLDGKKMINTKLQTPIIACSLLPAPPPVLAQNITISFTLRKFIKPEDKPYCVFWDFAIRSQVNGSWSSKGCSLINRTDTKVVCSCNHLTNFAILMQLGETKIPLKHQLALQVSTFVGCGLSLMGEVFTILAYLVFMNLKQEHIQIRFNLVVAIAVAQILFLAGIDATSKQEACIFVAVSIHYFYLAGFSWMLMEGAYLYLMVVKVYNAVVRMKLLYVFSWGFPFLMVISSIAIASGSAEGISGYVHGDFCWVSFSNSLVWTFAAPVLVVCLINSFILCRVVYEMTRMHSTKDTSNVKQGLKAWVVLFPLLGLTWVFGIFSITAAGVVFQYIFTIFNSLQGFFIFVIHVLRSSDVRAAYLRKKQKWDNSKNSTFPSSRSVAENSNAGLEKHDMNKMPLRKESPDPTFRRHQVSPINSDRIDTRESCITPVDAKSSSSLACSTLTYRPSSNRCKGKELGEKNHCKCNENERLGRVKGLANLQEVKNSINDSDSYWIGLSYEKNKGFCWITEKHDRCTEHPADQDSLTNIIEGEKSEWNSGWYCFLTHKEKPKMQAKKCNENNDERFICEKESPSSELSPKHSSSDKSMRPETKTNIVTATDPTFIAKSSVVMSSLPSLTTSRMSIEIPTTIYLANVTTVTLAGVASLLLSSTTVNSGFTSNMMITEPIIMANSTISEALITPAALSSQREVLTDRIEPSGGKLSSRDEIARNATSSLIRSLKNDKTDNNDINILSAIRQLETFAISYGRIHLKVNEKKLISNELFAMKIHKVPADNKKSIIFSVAETKFSGNGGKAKISLPPGLFKGQDSVVVSTLYDNIKRWIPASKHAELDGYYFSKLKLRSRVIAGAVYPEPSGILEENITISFSYDEETLHANVPHCVFWDFNRKSEVNGSWSGTGCSLIQSEDQQVTCSCNHLTNFAVLMQVGDKTMSTDHKLALDVITYVGCGLSLAGELLTIIAYLSLMNLKQEQIQIHFNLVVAIAIAQLTFLCGVDFSESKGVCIFVATLIHYFYLAGFVWMLFEGIYLYLMVIKVFNTVVKMRLFYAISWGFPLFMVVLSLLVASGLEGGINSYVHGEFCWVSFSNNLIWTFVAPVLAVCMINSGLLTRVIYEIIYMQGDRTSEFEKIRQGSKAMLVLFPLLGLTWVFGILSVTDTGLVFQYIFTILNSLQGFFIFLLHVLKNGEVRAAFRRKKKTWMELRNISTSRVSSHSMTVPNKKLSEEEANELKNMGRESNSSVVGYINRTSVKKDRTLTPVQM</sequence>
<dbReference type="SUPFAM" id="SSF81321">
    <property type="entry name" value="Family A G protein-coupled receptor-like"/>
    <property type="match status" value="2"/>
</dbReference>
<keyword evidence="3 9" id="KW-0812">Transmembrane</keyword>
<feature type="transmembrane region" description="Helical" evidence="9">
    <location>
        <begin position="1593"/>
        <end position="1616"/>
    </location>
</feature>
<dbReference type="InterPro" id="IPR001304">
    <property type="entry name" value="C-type_lectin-like"/>
</dbReference>
<proteinExistence type="inferred from homology"/>
<reference evidence="15 16" key="1">
    <citation type="submission" date="2022-05" db="EMBL/GenBank/DDBJ databases">
        <authorList>
            <consortium name="Genoscope - CEA"/>
            <person name="William W."/>
        </authorList>
    </citation>
    <scope>NUCLEOTIDE SEQUENCE [LARGE SCALE GENOMIC DNA]</scope>
</reference>
<comment type="caution">
    <text evidence="15">The sequence shown here is derived from an EMBL/GenBank/DDBJ whole genome shotgun (WGS) entry which is preliminary data.</text>
</comment>
<evidence type="ECO:0000256" key="9">
    <source>
        <dbReference type="SAM" id="Phobius"/>
    </source>
</evidence>
<comment type="subcellular location">
    <subcellularLocation>
        <location evidence="1">Membrane</location>
        <topology evidence="1">Multi-pass membrane protein</topology>
    </subcellularLocation>
</comment>
<keyword evidence="7" id="KW-0325">Glycoprotein</keyword>
<feature type="transmembrane region" description="Helical" evidence="9">
    <location>
        <begin position="809"/>
        <end position="833"/>
    </location>
</feature>
<protein>
    <submittedName>
        <fullName evidence="15">Uncharacterized protein</fullName>
    </submittedName>
</protein>
<feature type="transmembrane region" description="Helical" evidence="9">
    <location>
        <begin position="1180"/>
        <end position="1198"/>
    </location>
</feature>
<evidence type="ECO:0000256" key="8">
    <source>
        <dbReference type="SAM" id="MobiDB-lite"/>
    </source>
</evidence>
<feature type="transmembrane region" description="Helical" evidence="9">
    <location>
        <begin position="731"/>
        <end position="753"/>
    </location>
</feature>
<keyword evidence="6" id="KW-1015">Disulfide bond</keyword>
<feature type="region of interest" description="Disordered" evidence="8">
    <location>
        <begin position="918"/>
        <end position="941"/>
    </location>
</feature>
<feature type="transmembrane region" description="Helical" evidence="9">
    <location>
        <begin position="1526"/>
        <end position="1546"/>
    </location>
</feature>
<dbReference type="PROSITE" id="PS50234">
    <property type="entry name" value="VWFA"/>
    <property type="match status" value="1"/>
</dbReference>
<dbReference type="InterPro" id="IPR002035">
    <property type="entry name" value="VWF_A"/>
</dbReference>
<evidence type="ECO:0000256" key="4">
    <source>
        <dbReference type="ARBA" id="ARBA00022989"/>
    </source>
</evidence>
<dbReference type="SMART" id="SM00034">
    <property type="entry name" value="CLECT"/>
    <property type="match status" value="1"/>
</dbReference>
<comment type="similarity">
    <text evidence="2">Belongs to the G-protein coupled receptor 2 family. Adhesion G-protein coupled receptor (ADGR) subfamily.</text>
</comment>
<name>A0AAU9XZR3_9CNID</name>
<keyword evidence="16" id="KW-1185">Reference proteome</keyword>
<dbReference type="Gene3D" id="3.40.50.410">
    <property type="entry name" value="von Willebrand factor, type A domain"/>
    <property type="match status" value="1"/>
</dbReference>
<dbReference type="SMART" id="SM00303">
    <property type="entry name" value="GPS"/>
    <property type="match status" value="2"/>
</dbReference>
<dbReference type="GO" id="GO:0007166">
    <property type="term" value="P:cell surface receptor signaling pathway"/>
    <property type="evidence" value="ECO:0007669"/>
    <property type="project" value="InterPro"/>
</dbReference>
<dbReference type="Pfam" id="PF01825">
    <property type="entry name" value="GPS"/>
    <property type="match status" value="2"/>
</dbReference>
<feature type="compositionally biased region" description="Polar residues" evidence="8">
    <location>
        <begin position="919"/>
        <end position="936"/>
    </location>
</feature>
<feature type="transmembrane region" description="Helical" evidence="9">
    <location>
        <begin position="878"/>
        <end position="900"/>
    </location>
</feature>
<dbReference type="CDD" id="cd00037">
    <property type="entry name" value="CLECT"/>
    <property type="match status" value="1"/>
</dbReference>
<feature type="transmembrane region" description="Helical" evidence="9">
    <location>
        <begin position="765"/>
        <end position="789"/>
    </location>
</feature>
<dbReference type="PROSITE" id="PS50261">
    <property type="entry name" value="G_PROTEIN_RECEP_F2_4"/>
    <property type="match status" value="2"/>
</dbReference>
<feature type="domain" description="GAIN-B" evidence="12">
    <location>
        <begin position="1319"/>
        <end position="1480"/>
    </location>
</feature>
<dbReference type="Gene3D" id="1.20.1070.10">
    <property type="entry name" value="Rhodopsin 7-helix transmembrane proteins"/>
    <property type="match status" value="2"/>
</dbReference>
<dbReference type="Pfam" id="PF00059">
    <property type="entry name" value="Lectin_C"/>
    <property type="match status" value="1"/>
</dbReference>
<dbReference type="EMBL" id="CALNXJ010000083">
    <property type="protein sequence ID" value="CAH3162243.1"/>
    <property type="molecule type" value="Genomic_DNA"/>
</dbReference>
<dbReference type="PROSITE" id="PS50041">
    <property type="entry name" value="C_TYPE_LECTIN_2"/>
    <property type="match status" value="1"/>
</dbReference>
<feature type="transmembrane region" description="Helical" evidence="9">
    <location>
        <begin position="1708"/>
        <end position="1730"/>
    </location>
</feature>
<evidence type="ECO:0000313" key="15">
    <source>
        <dbReference type="EMBL" id="CAH3162243.1"/>
    </source>
</evidence>
<feature type="transmembrane region" description="Helical" evidence="9">
    <location>
        <begin position="1558"/>
        <end position="1581"/>
    </location>
</feature>
<dbReference type="PANTHER" id="PTHR12011">
    <property type="entry name" value="ADHESION G-PROTEIN COUPLED RECEPTOR"/>
    <property type="match status" value="1"/>
</dbReference>
<feature type="transmembrane region" description="Helical" evidence="9">
    <location>
        <begin position="659"/>
        <end position="686"/>
    </location>
</feature>
<dbReference type="InterPro" id="IPR000832">
    <property type="entry name" value="GPCR_2_secretin-like"/>
</dbReference>
<keyword evidence="10" id="KW-0732">Signal</keyword>
<feature type="domain" description="G-protein coupled receptors family 2 profile 2" evidence="14">
    <location>
        <begin position="661"/>
        <end position="902"/>
    </location>
</feature>
<dbReference type="InterPro" id="IPR000203">
    <property type="entry name" value="GPS"/>
</dbReference>
<feature type="region of interest" description="Disordered" evidence="8">
    <location>
        <begin position="1118"/>
        <end position="1141"/>
    </location>
</feature>
<dbReference type="Gene3D" id="3.10.100.10">
    <property type="entry name" value="Mannose-Binding Protein A, subunit A"/>
    <property type="match status" value="2"/>
</dbReference>
<dbReference type="SUPFAM" id="SSF53300">
    <property type="entry name" value="vWA-like"/>
    <property type="match status" value="1"/>
</dbReference>
<dbReference type="InterPro" id="IPR046338">
    <property type="entry name" value="GAIN_dom_sf"/>
</dbReference>
<evidence type="ECO:0000259" key="12">
    <source>
        <dbReference type="PROSITE" id="PS50221"/>
    </source>
</evidence>
<feature type="domain" description="VWFA" evidence="13">
    <location>
        <begin position="159"/>
        <end position="333"/>
    </location>
</feature>
<dbReference type="Proteomes" id="UP001159428">
    <property type="component" value="Unassembled WGS sequence"/>
</dbReference>
<evidence type="ECO:0000256" key="1">
    <source>
        <dbReference type="ARBA" id="ARBA00004141"/>
    </source>
</evidence>
<feature type="transmembrane region" description="Helical" evidence="9">
    <location>
        <begin position="698"/>
        <end position="719"/>
    </location>
</feature>
<evidence type="ECO:0000256" key="10">
    <source>
        <dbReference type="SAM" id="SignalP"/>
    </source>
</evidence>
<feature type="domain" description="G-protein coupled receptors family 2 profile 2" evidence="14">
    <location>
        <begin position="1489"/>
        <end position="1732"/>
    </location>
</feature>
<evidence type="ECO:0000259" key="11">
    <source>
        <dbReference type="PROSITE" id="PS50041"/>
    </source>
</evidence>
<dbReference type="InterPro" id="IPR017981">
    <property type="entry name" value="GPCR_2-like_7TM"/>
</dbReference>
<dbReference type="PRINTS" id="PR00249">
    <property type="entry name" value="GPCRSECRETIN"/>
</dbReference>
<feature type="transmembrane region" description="Helical" evidence="9">
    <location>
        <begin position="853"/>
        <end position="872"/>
    </location>
</feature>
<dbReference type="GO" id="GO:0005886">
    <property type="term" value="C:plasma membrane"/>
    <property type="evidence" value="ECO:0007669"/>
    <property type="project" value="TreeGrafter"/>
</dbReference>
<dbReference type="InterPro" id="IPR016186">
    <property type="entry name" value="C-type_lectin-like/link_sf"/>
</dbReference>
<dbReference type="FunFam" id="1.20.1070.10:FF:000058">
    <property type="entry name" value="Adhesion G protein-coupled receptor F5"/>
    <property type="match status" value="2"/>
</dbReference>
<organism evidence="15 16">
    <name type="scientific">Pocillopora meandrina</name>
    <dbReference type="NCBI Taxonomy" id="46732"/>
    <lineage>
        <taxon>Eukaryota</taxon>
        <taxon>Metazoa</taxon>
        <taxon>Cnidaria</taxon>
        <taxon>Anthozoa</taxon>
        <taxon>Hexacorallia</taxon>
        <taxon>Scleractinia</taxon>
        <taxon>Astrocoeniina</taxon>
        <taxon>Pocilloporidae</taxon>
        <taxon>Pocillopora</taxon>
    </lineage>
</organism>
<dbReference type="InterPro" id="IPR036465">
    <property type="entry name" value="vWFA_dom_sf"/>
</dbReference>
<feature type="transmembrane region" description="Helical" evidence="9">
    <location>
        <begin position="1636"/>
        <end position="1661"/>
    </location>
</feature>